<evidence type="ECO:0000256" key="4">
    <source>
        <dbReference type="ARBA" id="ARBA00023163"/>
    </source>
</evidence>
<evidence type="ECO:0000256" key="1">
    <source>
        <dbReference type="ARBA" id="ARBA00004123"/>
    </source>
</evidence>
<evidence type="ECO:0000256" key="5">
    <source>
        <dbReference type="ARBA" id="ARBA00023242"/>
    </source>
</evidence>
<keyword evidence="10" id="KW-1185">Reference proteome</keyword>
<dbReference type="GO" id="GO:0045944">
    <property type="term" value="P:positive regulation of transcription by RNA polymerase II"/>
    <property type="evidence" value="ECO:0007669"/>
    <property type="project" value="InterPro"/>
</dbReference>
<dbReference type="SUPFAM" id="SSF55455">
    <property type="entry name" value="SRF-like"/>
    <property type="match status" value="1"/>
</dbReference>
<dbReference type="PRINTS" id="PR00404">
    <property type="entry name" value="MADSDOMAIN"/>
</dbReference>
<dbReference type="InterPro" id="IPR036879">
    <property type="entry name" value="TF_MADSbox_sf"/>
</dbReference>
<keyword evidence="2" id="KW-0805">Transcription regulation</keyword>
<dbReference type="EMBL" id="JACMSC010000007">
    <property type="protein sequence ID" value="KAG6513202.1"/>
    <property type="molecule type" value="Genomic_DNA"/>
</dbReference>
<dbReference type="PROSITE" id="PS50066">
    <property type="entry name" value="MADS_BOX_2"/>
    <property type="match status" value="1"/>
</dbReference>
<evidence type="ECO:0000259" key="8">
    <source>
        <dbReference type="PROSITE" id="PS51297"/>
    </source>
</evidence>
<evidence type="ECO:0000256" key="6">
    <source>
        <dbReference type="SAM" id="Coils"/>
    </source>
</evidence>
<feature type="domain" description="K-box" evidence="8">
    <location>
        <begin position="84"/>
        <end position="170"/>
    </location>
</feature>
<dbReference type="Proteomes" id="UP000734854">
    <property type="component" value="Unassembled WGS sequence"/>
</dbReference>
<dbReference type="CDD" id="cd00265">
    <property type="entry name" value="MADS_MEF2_like"/>
    <property type="match status" value="1"/>
</dbReference>
<comment type="caution">
    <text evidence="9">The sequence shown here is derived from an EMBL/GenBank/DDBJ whole genome shotgun (WGS) entry which is preliminary data.</text>
</comment>
<dbReference type="GO" id="GO:0046983">
    <property type="term" value="F:protein dimerization activity"/>
    <property type="evidence" value="ECO:0007669"/>
    <property type="project" value="InterPro"/>
</dbReference>
<keyword evidence="6" id="KW-0175">Coiled coil</keyword>
<dbReference type="PROSITE" id="PS51297">
    <property type="entry name" value="K_BOX"/>
    <property type="match status" value="1"/>
</dbReference>
<keyword evidence="5" id="KW-0539">Nucleus</keyword>
<evidence type="ECO:0000259" key="7">
    <source>
        <dbReference type="PROSITE" id="PS50066"/>
    </source>
</evidence>
<gene>
    <name evidence="9" type="ORF">ZIOFF_023514</name>
</gene>
<name>A0A8J5GQR7_ZINOF</name>
<evidence type="ECO:0000256" key="3">
    <source>
        <dbReference type="ARBA" id="ARBA00023125"/>
    </source>
</evidence>
<dbReference type="Gene3D" id="3.40.1810.10">
    <property type="entry name" value="Transcription factor, MADS-box"/>
    <property type="match status" value="1"/>
</dbReference>
<protein>
    <submittedName>
        <fullName evidence="9">Uncharacterized protein</fullName>
    </submittedName>
</protein>
<organism evidence="9 10">
    <name type="scientific">Zingiber officinale</name>
    <name type="common">Ginger</name>
    <name type="synonym">Amomum zingiber</name>
    <dbReference type="NCBI Taxonomy" id="94328"/>
    <lineage>
        <taxon>Eukaryota</taxon>
        <taxon>Viridiplantae</taxon>
        <taxon>Streptophyta</taxon>
        <taxon>Embryophyta</taxon>
        <taxon>Tracheophyta</taxon>
        <taxon>Spermatophyta</taxon>
        <taxon>Magnoliopsida</taxon>
        <taxon>Liliopsida</taxon>
        <taxon>Zingiberales</taxon>
        <taxon>Zingiberaceae</taxon>
        <taxon>Zingiber</taxon>
    </lineage>
</organism>
<dbReference type="PANTHER" id="PTHR48019">
    <property type="entry name" value="SERUM RESPONSE FACTOR HOMOLOG"/>
    <property type="match status" value="1"/>
</dbReference>
<proteinExistence type="predicted"/>
<reference evidence="9 10" key="1">
    <citation type="submission" date="2020-08" db="EMBL/GenBank/DDBJ databases">
        <title>Plant Genome Project.</title>
        <authorList>
            <person name="Zhang R.-G."/>
        </authorList>
    </citation>
    <scope>NUCLEOTIDE SEQUENCE [LARGE SCALE GENOMIC DNA]</scope>
    <source>
        <tissue evidence="9">Rhizome</tissue>
    </source>
</reference>
<dbReference type="Pfam" id="PF01486">
    <property type="entry name" value="K-box"/>
    <property type="match status" value="1"/>
</dbReference>
<accession>A0A8J5GQR7</accession>
<dbReference type="GO" id="GO:0003700">
    <property type="term" value="F:DNA-binding transcription factor activity"/>
    <property type="evidence" value="ECO:0007669"/>
    <property type="project" value="InterPro"/>
</dbReference>
<dbReference type="InterPro" id="IPR050142">
    <property type="entry name" value="MADS-box/MEF2_TF"/>
</dbReference>
<feature type="coiled-coil region" evidence="6">
    <location>
        <begin position="84"/>
        <end position="111"/>
    </location>
</feature>
<feature type="domain" description="MADS-box" evidence="7">
    <location>
        <begin position="1"/>
        <end position="61"/>
    </location>
</feature>
<dbReference type="AlphaFoldDB" id="A0A8J5GQR7"/>
<keyword evidence="3" id="KW-0238">DNA-binding</keyword>
<dbReference type="GO" id="GO:0005634">
    <property type="term" value="C:nucleus"/>
    <property type="evidence" value="ECO:0007669"/>
    <property type="project" value="UniProtKB-SubCell"/>
</dbReference>
<keyword evidence="4" id="KW-0804">Transcription</keyword>
<evidence type="ECO:0000256" key="2">
    <source>
        <dbReference type="ARBA" id="ARBA00023015"/>
    </source>
</evidence>
<dbReference type="InterPro" id="IPR002487">
    <property type="entry name" value="TF_Kbox"/>
</dbReference>
<sequence length="215" mass="25070">MGRGKIEIKRIENSTNRQVTFSKRRNGIIKKAREISILCESQVSVAIFSSSGKMSEFCSPSTTLPKILERYQTNSGEKLWDAKHESLSVEIERVKKENDNMQIELRHLKGEDLNSLYPKELIPIEEALQIGLTSVREKQMEIWKMHKKNEKFLEEENKQLTYMLVNILSVDHHHQLTMDGSVRELELGYKDREFAPQMTMAFRVQPIQPNLHESK</sequence>
<dbReference type="Pfam" id="PF00319">
    <property type="entry name" value="SRF-TF"/>
    <property type="match status" value="1"/>
</dbReference>
<evidence type="ECO:0000313" key="10">
    <source>
        <dbReference type="Proteomes" id="UP000734854"/>
    </source>
</evidence>
<evidence type="ECO:0000313" key="9">
    <source>
        <dbReference type="EMBL" id="KAG6513202.1"/>
    </source>
</evidence>
<dbReference type="InterPro" id="IPR033896">
    <property type="entry name" value="MEF2-like_N"/>
</dbReference>
<dbReference type="GO" id="GO:0000977">
    <property type="term" value="F:RNA polymerase II transcription regulatory region sequence-specific DNA binding"/>
    <property type="evidence" value="ECO:0007669"/>
    <property type="project" value="InterPro"/>
</dbReference>
<comment type="subcellular location">
    <subcellularLocation>
        <location evidence="1">Nucleus</location>
    </subcellularLocation>
</comment>
<dbReference type="SMART" id="SM00432">
    <property type="entry name" value="MADS"/>
    <property type="match status" value="1"/>
</dbReference>
<dbReference type="InterPro" id="IPR002100">
    <property type="entry name" value="TF_MADSbox"/>
</dbReference>